<accession>A0A841H128</accession>
<organism evidence="1 2">
    <name type="scientific">Longimicrobium terrae</name>
    <dbReference type="NCBI Taxonomy" id="1639882"/>
    <lineage>
        <taxon>Bacteria</taxon>
        <taxon>Pseudomonadati</taxon>
        <taxon>Gemmatimonadota</taxon>
        <taxon>Longimicrobiia</taxon>
        <taxon>Longimicrobiales</taxon>
        <taxon>Longimicrobiaceae</taxon>
        <taxon>Longimicrobium</taxon>
    </lineage>
</organism>
<dbReference type="RefSeq" id="WP_170032553.1">
    <property type="nucleotide sequence ID" value="NZ_JABDTL010000001.1"/>
</dbReference>
<dbReference type="Proteomes" id="UP000582837">
    <property type="component" value="Unassembled WGS sequence"/>
</dbReference>
<comment type="caution">
    <text evidence="1">The sequence shown here is derived from an EMBL/GenBank/DDBJ whole genome shotgun (WGS) entry which is preliminary data.</text>
</comment>
<name>A0A841H128_9BACT</name>
<evidence type="ECO:0000313" key="1">
    <source>
        <dbReference type="EMBL" id="MBB6071781.1"/>
    </source>
</evidence>
<proteinExistence type="predicted"/>
<reference evidence="1 2" key="1">
    <citation type="submission" date="2020-08" db="EMBL/GenBank/DDBJ databases">
        <title>Genomic Encyclopedia of Type Strains, Phase IV (KMG-IV): sequencing the most valuable type-strain genomes for metagenomic binning, comparative biology and taxonomic classification.</title>
        <authorList>
            <person name="Goeker M."/>
        </authorList>
    </citation>
    <scope>NUCLEOTIDE SEQUENCE [LARGE SCALE GENOMIC DNA]</scope>
    <source>
        <strain evidence="1 2">DSM 29007</strain>
    </source>
</reference>
<protein>
    <submittedName>
        <fullName evidence="1">Uncharacterized protein</fullName>
    </submittedName>
</protein>
<evidence type="ECO:0000313" key="2">
    <source>
        <dbReference type="Proteomes" id="UP000582837"/>
    </source>
</evidence>
<sequence>MSIIKQKQDTPDQRPGPGDYFVVQSEYSTWYVTAATAEAVGRALDRRWLRPRWLRFVDLNGSRAWLRADRVEAVFESTELQRTRDRELGYLRRKEERADRRWDDEEF</sequence>
<dbReference type="AlphaFoldDB" id="A0A841H128"/>
<dbReference type="EMBL" id="JACHIA010000010">
    <property type="protein sequence ID" value="MBB6071781.1"/>
    <property type="molecule type" value="Genomic_DNA"/>
</dbReference>
<keyword evidence="2" id="KW-1185">Reference proteome</keyword>
<gene>
    <name evidence="1" type="ORF">HNQ61_003420</name>
</gene>